<reference evidence="10 11" key="1">
    <citation type="journal article" date="2019" name="Plant Biotechnol. J.">
        <title>The red bayberry genome and genetic basis of sex determination.</title>
        <authorList>
            <person name="Jia H.M."/>
            <person name="Jia H.J."/>
            <person name="Cai Q.L."/>
            <person name="Wang Y."/>
            <person name="Zhao H.B."/>
            <person name="Yang W.F."/>
            <person name="Wang G.Y."/>
            <person name="Li Y.H."/>
            <person name="Zhan D.L."/>
            <person name="Shen Y.T."/>
            <person name="Niu Q.F."/>
            <person name="Chang L."/>
            <person name="Qiu J."/>
            <person name="Zhao L."/>
            <person name="Xie H.B."/>
            <person name="Fu W.Y."/>
            <person name="Jin J."/>
            <person name="Li X.W."/>
            <person name="Jiao Y."/>
            <person name="Zhou C.C."/>
            <person name="Tu T."/>
            <person name="Chai C.Y."/>
            <person name="Gao J.L."/>
            <person name="Fan L.J."/>
            <person name="van de Weg E."/>
            <person name="Wang J.Y."/>
            <person name="Gao Z.S."/>
        </authorList>
    </citation>
    <scope>NUCLEOTIDE SEQUENCE [LARGE SCALE GENOMIC DNA]</scope>
    <source>
        <tissue evidence="10">Leaves</tissue>
    </source>
</reference>
<dbReference type="SUPFAM" id="SSF53335">
    <property type="entry name" value="S-adenosyl-L-methionine-dependent methyltransferases"/>
    <property type="match status" value="2"/>
</dbReference>
<dbReference type="CDD" id="cd02440">
    <property type="entry name" value="AdoMet_MTases"/>
    <property type="match status" value="1"/>
</dbReference>
<dbReference type="GO" id="GO:0008168">
    <property type="term" value="F:methyltransferase activity"/>
    <property type="evidence" value="ECO:0007669"/>
    <property type="project" value="UniProtKB-UniRule"/>
</dbReference>
<dbReference type="Proteomes" id="UP000516437">
    <property type="component" value="Chromosome 3"/>
</dbReference>
<dbReference type="GO" id="GO:0005802">
    <property type="term" value="C:trans-Golgi network"/>
    <property type="evidence" value="ECO:0007669"/>
    <property type="project" value="TreeGrafter"/>
</dbReference>
<evidence type="ECO:0000313" key="11">
    <source>
        <dbReference type="Proteomes" id="UP000516437"/>
    </source>
</evidence>
<name>A0A6A1W5P2_9ROSI</name>
<dbReference type="Gene3D" id="3.40.50.150">
    <property type="entry name" value="Vaccinia Virus protein VP39"/>
    <property type="match status" value="1"/>
</dbReference>
<dbReference type="GO" id="GO:0016020">
    <property type="term" value="C:membrane"/>
    <property type="evidence" value="ECO:0007669"/>
    <property type="project" value="UniProtKB-SubCell"/>
</dbReference>
<dbReference type="PANTHER" id="PTHR10108">
    <property type="entry name" value="SAM-DEPENDENT METHYLTRANSFERASE"/>
    <property type="match status" value="1"/>
</dbReference>
<dbReference type="GO" id="GO:0032259">
    <property type="term" value="P:methylation"/>
    <property type="evidence" value="ECO:0007669"/>
    <property type="project" value="UniProtKB-KW"/>
</dbReference>
<keyword evidence="8" id="KW-1133">Transmembrane helix</keyword>
<organism evidence="10 11">
    <name type="scientific">Morella rubra</name>
    <name type="common">Chinese bayberry</name>
    <dbReference type="NCBI Taxonomy" id="262757"/>
    <lineage>
        <taxon>Eukaryota</taxon>
        <taxon>Viridiplantae</taxon>
        <taxon>Streptophyta</taxon>
        <taxon>Embryophyta</taxon>
        <taxon>Tracheophyta</taxon>
        <taxon>Spermatophyta</taxon>
        <taxon>Magnoliopsida</taxon>
        <taxon>eudicotyledons</taxon>
        <taxon>Gunneridae</taxon>
        <taxon>Pentapetalae</taxon>
        <taxon>rosids</taxon>
        <taxon>fabids</taxon>
        <taxon>Fagales</taxon>
        <taxon>Myricaceae</taxon>
        <taxon>Morella</taxon>
    </lineage>
</organism>
<dbReference type="EMBL" id="RXIC02000021">
    <property type="protein sequence ID" value="KAB1220589.1"/>
    <property type="molecule type" value="Genomic_DNA"/>
</dbReference>
<accession>A0A6A1W5P2</accession>
<feature type="compositionally biased region" description="Acidic residues" evidence="9">
    <location>
        <begin position="171"/>
        <end position="200"/>
    </location>
</feature>
<evidence type="ECO:0000256" key="5">
    <source>
        <dbReference type="ARBA" id="ARBA00022968"/>
    </source>
</evidence>
<evidence type="ECO:0000256" key="7">
    <source>
        <dbReference type="ARBA" id="ARBA00037847"/>
    </source>
</evidence>
<evidence type="ECO:0000256" key="4">
    <source>
        <dbReference type="ARBA" id="ARBA00022679"/>
    </source>
</evidence>
<evidence type="ECO:0000256" key="3">
    <source>
        <dbReference type="ARBA" id="ARBA00022603"/>
    </source>
</evidence>
<evidence type="ECO:0000256" key="1">
    <source>
        <dbReference type="ARBA" id="ARBA00004606"/>
    </source>
</evidence>
<dbReference type="InterPro" id="IPR029063">
    <property type="entry name" value="SAM-dependent_MTases_sf"/>
</dbReference>
<dbReference type="PANTHER" id="PTHR10108:SF1102">
    <property type="entry name" value="METHYLTRANSFERASE PMT28-RELATED"/>
    <property type="match status" value="1"/>
</dbReference>
<keyword evidence="4 8" id="KW-0808">Transferase</keyword>
<comment type="similarity">
    <text evidence="2 8">Belongs to the methyltransferase superfamily.</text>
</comment>
<feature type="region of interest" description="Disordered" evidence="9">
    <location>
        <begin position="56"/>
        <end position="216"/>
    </location>
</feature>
<comment type="subcellular location">
    <subcellularLocation>
        <location evidence="7">Endomembrane system</location>
        <topology evidence="7">Single-pass membrane protein</topology>
    </subcellularLocation>
    <subcellularLocation>
        <location evidence="1 8">Membrane</location>
        <topology evidence="1 8">Single-pass type II membrane protein</topology>
    </subcellularLocation>
</comment>
<feature type="compositionally biased region" description="Basic and acidic residues" evidence="9">
    <location>
        <begin position="72"/>
        <end position="102"/>
    </location>
</feature>
<keyword evidence="5 8" id="KW-0735">Signal-anchor</keyword>
<feature type="compositionally biased region" description="Basic and acidic residues" evidence="9">
    <location>
        <begin position="110"/>
        <end position="154"/>
    </location>
</feature>
<evidence type="ECO:0000256" key="2">
    <source>
        <dbReference type="ARBA" id="ARBA00008361"/>
    </source>
</evidence>
<feature type="transmembrane region" description="Helical" evidence="8">
    <location>
        <begin position="16"/>
        <end position="37"/>
    </location>
</feature>
<dbReference type="AlphaFoldDB" id="A0A6A1W5P2"/>
<evidence type="ECO:0000256" key="8">
    <source>
        <dbReference type="RuleBase" id="RU366043"/>
    </source>
</evidence>
<keyword evidence="11" id="KW-1185">Reference proteome</keyword>
<protein>
    <recommendedName>
        <fullName evidence="8">Methyltransferase</fullName>
        <ecNumber evidence="8">2.1.1.-</ecNumber>
    </recommendedName>
</protein>
<gene>
    <name evidence="10" type="ORF">CJ030_MR3G015842</name>
</gene>
<evidence type="ECO:0000256" key="6">
    <source>
        <dbReference type="ARBA" id="ARBA00023180"/>
    </source>
</evidence>
<dbReference type="GO" id="GO:0005768">
    <property type="term" value="C:endosome"/>
    <property type="evidence" value="ECO:0007669"/>
    <property type="project" value="TreeGrafter"/>
</dbReference>
<dbReference type="EC" id="2.1.1.-" evidence="8"/>
<proteinExistence type="inferred from homology"/>
<evidence type="ECO:0000256" key="9">
    <source>
        <dbReference type="SAM" id="MobiDB-lite"/>
    </source>
</evidence>
<dbReference type="Pfam" id="PF03141">
    <property type="entry name" value="Methyltransf_29"/>
    <property type="match status" value="1"/>
</dbReference>
<dbReference type="OrthoDB" id="2013972at2759"/>
<sequence length="726" mass="82203">MTIARLGRQAKRPHGFCVKVTAVAILGLCFIFMWSMFSSSSSSVVTQRESFDDIAEPVAKNTRASTSGTQSNKKEVVKHGLTKEDKKSKVESDLDKKDDKKVNGSVDSTVEEHKSEKKDEKEVANERKVKPTKGVAKENKGSEDSEGEDLKTEKEEQEEEVGGKEEGLVGEAEENEDKEGESDLIEPEDQESEDMLEDGSGESRKTGRKKKIKGPLFDPKAHHTWKLCSTRSKHNYIPCIDIEGGRLQSYRHRERSCPRTPVMCLVPLPHDGYESPVHWPESKLKIMHKNVAHPKLAAFVKKHSWVVESGKYLTFPQDQSEFKGGVVHYLESIEDMVPDIEWGKNVRVVLDVGCTDSSFSASLLDKEVLTLSLGLKDDLVDLAQVALERGFPAVVSPFATRRLPFPSAVVDTVHCGGCGLAWHSNGGKLLLEMNRILRPGGYFILSTTRDSIEAEEAMTRLTASIYWNILAYKTDEVSEVGFKIYQKPDSNDLYELRRKKNPPLCKENENPDAAWYVPIKTCLHTIPSAIEEHGTEWPEEWPKRLQTSPDWLNDKEKLIADTNHWKAIVDNSYLTGFGIDWSTIRNVLDMKAIYGGFAAALSQRKVWVMNVVPVHAPDTLPFIFERGLLGIYHDWCESFGTYPRTYDLLHADHLFSRLKNRCKQPVSIVVEMDRILRSGGWVIIRDKVEILDPLEGILRSLHWEIRMTYAQDKEGILCAQKKLWRP</sequence>
<dbReference type="InterPro" id="IPR004159">
    <property type="entry name" value="Put_SAM_MeTrfase"/>
</dbReference>
<comment type="caution">
    <text evidence="10">The sequence shown here is derived from an EMBL/GenBank/DDBJ whole genome shotgun (WGS) entry which is preliminary data.</text>
</comment>
<keyword evidence="3 8" id="KW-0489">Methyltransferase</keyword>
<keyword evidence="8" id="KW-0812">Transmembrane</keyword>
<feature type="compositionally biased region" description="Polar residues" evidence="9">
    <location>
        <begin position="62"/>
        <end position="71"/>
    </location>
</feature>
<evidence type="ECO:0000313" key="10">
    <source>
        <dbReference type="EMBL" id="KAB1220589.1"/>
    </source>
</evidence>
<keyword evidence="6 8" id="KW-0325">Glycoprotein</keyword>
<keyword evidence="8" id="KW-0472">Membrane</keyword>